<comment type="similarity">
    <text evidence="1 8 9">Belongs to the class-I aminoacyl-tRNA synthetase family.</text>
</comment>
<dbReference type="InterPro" id="IPR002305">
    <property type="entry name" value="aa-tRNA-synth_Ic"/>
</dbReference>
<feature type="short sequence motif" description="'KMSKS' region" evidence="8">
    <location>
        <begin position="197"/>
        <end position="201"/>
    </location>
</feature>
<keyword evidence="8" id="KW-0963">Cytoplasm</keyword>
<keyword evidence="11" id="KW-1185">Reference proteome</keyword>
<feature type="binding site" evidence="8">
    <location>
        <position position="137"/>
    </location>
    <ligand>
        <name>L-tryptophan</name>
        <dbReference type="ChEBI" id="CHEBI:57912"/>
    </ligand>
</feature>
<keyword evidence="6 8" id="KW-0030">Aminoacyl-tRNA synthetase</keyword>
<dbReference type="SUPFAM" id="SSF52374">
    <property type="entry name" value="Nucleotidylyl transferase"/>
    <property type="match status" value="1"/>
</dbReference>
<dbReference type="Pfam" id="PF00579">
    <property type="entry name" value="tRNA-synt_1b"/>
    <property type="match status" value="1"/>
</dbReference>
<feature type="short sequence motif" description="'HIGH' region" evidence="8">
    <location>
        <begin position="13"/>
        <end position="21"/>
    </location>
</feature>
<dbReference type="CDD" id="cd00806">
    <property type="entry name" value="TrpRS_core"/>
    <property type="match status" value="1"/>
</dbReference>
<evidence type="ECO:0000256" key="7">
    <source>
        <dbReference type="ARBA" id="ARBA00049929"/>
    </source>
</evidence>
<evidence type="ECO:0000256" key="2">
    <source>
        <dbReference type="ARBA" id="ARBA00022598"/>
    </source>
</evidence>
<dbReference type="PANTHER" id="PTHR43766:SF1">
    <property type="entry name" value="TRYPTOPHAN--TRNA LIGASE, MITOCHONDRIAL"/>
    <property type="match status" value="1"/>
</dbReference>
<dbReference type="InterPro" id="IPR024109">
    <property type="entry name" value="Trp-tRNA-ligase_bac-type"/>
</dbReference>
<dbReference type="NCBIfam" id="TIGR00233">
    <property type="entry name" value="trpS"/>
    <property type="match status" value="1"/>
</dbReference>
<dbReference type="PANTHER" id="PTHR43766">
    <property type="entry name" value="TRYPTOPHAN--TRNA LIGASE, MITOCHONDRIAL"/>
    <property type="match status" value="1"/>
</dbReference>
<feature type="binding site" evidence="8">
    <location>
        <begin position="12"/>
        <end position="14"/>
    </location>
    <ligand>
        <name>ATP</name>
        <dbReference type="ChEBI" id="CHEBI:30616"/>
    </ligand>
</feature>
<dbReference type="InterPro" id="IPR001412">
    <property type="entry name" value="aa-tRNA-synth_I_CS"/>
</dbReference>
<dbReference type="FunFam" id="1.10.240.10:FF:000002">
    <property type="entry name" value="Tryptophan--tRNA ligase"/>
    <property type="match status" value="1"/>
</dbReference>
<evidence type="ECO:0000256" key="9">
    <source>
        <dbReference type="RuleBase" id="RU363036"/>
    </source>
</evidence>
<evidence type="ECO:0000256" key="5">
    <source>
        <dbReference type="ARBA" id="ARBA00022917"/>
    </source>
</evidence>
<dbReference type="RefSeq" id="WP_324619604.1">
    <property type="nucleotide sequence ID" value="NZ_JAYKOT010000003.1"/>
</dbReference>
<feature type="binding site" evidence="8">
    <location>
        <position position="188"/>
    </location>
    <ligand>
        <name>ATP</name>
        <dbReference type="ChEBI" id="CHEBI:30616"/>
    </ligand>
</feature>
<feature type="binding site" evidence="8">
    <location>
        <begin position="20"/>
        <end position="21"/>
    </location>
    <ligand>
        <name>ATP</name>
        <dbReference type="ChEBI" id="CHEBI:30616"/>
    </ligand>
</feature>
<dbReference type="GO" id="GO:0004830">
    <property type="term" value="F:tryptophan-tRNA ligase activity"/>
    <property type="evidence" value="ECO:0007669"/>
    <property type="project" value="UniProtKB-UniRule"/>
</dbReference>
<dbReference type="PRINTS" id="PR01039">
    <property type="entry name" value="TRNASYNTHTRP"/>
</dbReference>
<protein>
    <recommendedName>
        <fullName evidence="8">Tryptophan--tRNA ligase</fullName>
        <ecNumber evidence="8">6.1.1.2</ecNumber>
    </recommendedName>
    <alternativeName>
        <fullName evidence="8">Tryptophanyl-tRNA synthetase</fullName>
        <shortName evidence="8">TrpRS</shortName>
    </alternativeName>
</protein>
<keyword evidence="5 8" id="KW-0648">Protein biosynthesis</keyword>
<evidence type="ECO:0000256" key="3">
    <source>
        <dbReference type="ARBA" id="ARBA00022741"/>
    </source>
</evidence>
<dbReference type="InterPro" id="IPR002306">
    <property type="entry name" value="Trp-tRNA-ligase"/>
</dbReference>
<evidence type="ECO:0000313" key="10">
    <source>
        <dbReference type="EMBL" id="MEB3429414.1"/>
    </source>
</evidence>
<comment type="subunit">
    <text evidence="8">Homodimer.</text>
</comment>
<reference evidence="10 11" key="1">
    <citation type="submission" date="2024-01" db="EMBL/GenBank/DDBJ databases">
        <title>Complete genome sequence of Citroniella saccharovorans strain M6.X9, isolated from human fecal sample.</title>
        <authorList>
            <person name="Cheng G."/>
            <person name="Westerholm M."/>
            <person name="Schnurer A."/>
        </authorList>
    </citation>
    <scope>NUCLEOTIDE SEQUENCE [LARGE SCALE GENOMIC DNA]</scope>
    <source>
        <strain evidence="10 11">DSM 29873</strain>
    </source>
</reference>
<keyword evidence="4 8" id="KW-0067">ATP-binding</keyword>
<keyword evidence="3 8" id="KW-0547">Nucleotide-binding</keyword>
<comment type="function">
    <text evidence="8">Catalyzes the attachment of tryptophan to tRNA(Trp).</text>
</comment>
<organism evidence="10 11">
    <name type="scientific">Citroniella saccharovorans</name>
    <dbReference type="NCBI Taxonomy" id="2053367"/>
    <lineage>
        <taxon>Bacteria</taxon>
        <taxon>Bacillati</taxon>
        <taxon>Bacillota</taxon>
        <taxon>Tissierellia</taxon>
        <taxon>Tissierellales</taxon>
        <taxon>Peptoniphilaceae</taxon>
        <taxon>Citroniella</taxon>
    </lineage>
</organism>
<evidence type="ECO:0000313" key="11">
    <source>
        <dbReference type="Proteomes" id="UP001357733"/>
    </source>
</evidence>
<evidence type="ECO:0000256" key="6">
    <source>
        <dbReference type="ARBA" id="ARBA00023146"/>
    </source>
</evidence>
<feature type="binding site" evidence="8">
    <location>
        <begin position="149"/>
        <end position="151"/>
    </location>
    <ligand>
        <name>ATP</name>
        <dbReference type="ChEBI" id="CHEBI:30616"/>
    </ligand>
</feature>
<evidence type="ECO:0000256" key="1">
    <source>
        <dbReference type="ARBA" id="ARBA00005594"/>
    </source>
</evidence>
<dbReference type="Gene3D" id="3.40.50.620">
    <property type="entry name" value="HUPs"/>
    <property type="match status" value="1"/>
</dbReference>
<accession>A0AAW9MUW7</accession>
<dbReference type="GO" id="GO:0005524">
    <property type="term" value="F:ATP binding"/>
    <property type="evidence" value="ECO:0007669"/>
    <property type="project" value="UniProtKB-UniRule"/>
</dbReference>
<dbReference type="Proteomes" id="UP001357733">
    <property type="component" value="Unassembled WGS sequence"/>
</dbReference>
<dbReference type="EC" id="6.1.1.2" evidence="8"/>
<name>A0AAW9MUW7_9FIRM</name>
<dbReference type="HAMAP" id="MF_00140_B">
    <property type="entry name" value="Trp_tRNA_synth_B"/>
    <property type="match status" value="1"/>
</dbReference>
<feature type="binding site" evidence="8">
    <location>
        <begin position="197"/>
        <end position="201"/>
    </location>
    <ligand>
        <name>ATP</name>
        <dbReference type="ChEBI" id="CHEBI:30616"/>
    </ligand>
</feature>
<dbReference type="InterPro" id="IPR014729">
    <property type="entry name" value="Rossmann-like_a/b/a_fold"/>
</dbReference>
<evidence type="ECO:0000256" key="4">
    <source>
        <dbReference type="ARBA" id="ARBA00022840"/>
    </source>
</evidence>
<comment type="catalytic activity">
    <reaction evidence="7 8">
        <text>tRNA(Trp) + L-tryptophan + ATP = L-tryptophyl-tRNA(Trp) + AMP + diphosphate + H(+)</text>
        <dbReference type="Rhea" id="RHEA:24080"/>
        <dbReference type="Rhea" id="RHEA-COMP:9671"/>
        <dbReference type="Rhea" id="RHEA-COMP:9705"/>
        <dbReference type="ChEBI" id="CHEBI:15378"/>
        <dbReference type="ChEBI" id="CHEBI:30616"/>
        <dbReference type="ChEBI" id="CHEBI:33019"/>
        <dbReference type="ChEBI" id="CHEBI:57912"/>
        <dbReference type="ChEBI" id="CHEBI:78442"/>
        <dbReference type="ChEBI" id="CHEBI:78535"/>
        <dbReference type="ChEBI" id="CHEBI:456215"/>
        <dbReference type="EC" id="6.1.1.2"/>
    </reaction>
</comment>
<dbReference type="GO" id="GO:0005829">
    <property type="term" value="C:cytosol"/>
    <property type="evidence" value="ECO:0007669"/>
    <property type="project" value="TreeGrafter"/>
</dbReference>
<dbReference type="EMBL" id="JAYKOT010000003">
    <property type="protein sequence ID" value="MEB3429414.1"/>
    <property type="molecule type" value="Genomic_DNA"/>
</dbReference>
<dbReference type="PROSITE" id="PS00178">
    <property type="entry name" value="AA_TRNA_LIGASE_I"/>
    <property type="match status" value="1"/>
</dbReference>
<keyword evidence="2 8" id="KW-0436">Ligase</keyword>
<comment type="subcellular location">
    <subcellularLocation>
        <location evidence="8">Cytoplasm</location>
    </subcellularLocation>
</comment>
<sequence>MTEKKIVFSGIQPSGNLTIGNFLGAMKYFVGLQEDYECFFAVADMHAITVPKIPKDLRKQSLELIALYLATGIDPKKSTIFIQSHVHQHAELAWVLSSISYMGQLSRMTQYKDKLQKAGEENNNSALFMYPVLMAADILLYQTDLVPVGEDQKQHLELARDLAIRFNSKYSETFKVPDGLIPKSNGRIMSLKNASSKMSKSDPDPNSAIYILDDRDTIIRKVRKAVTDSLGNFSYNDEQKELKNLINIYKAFSDMEIEDIVREYEGENYSRFKQDLGELIDSKLTPIRENYFEILEDKEYLNKVLKESGEKASYFANKTLRKVYKKVGFYQL</sequence>
<dbReference type="GO" id="GO:0006436">
    <property type="term" value="P:tryptophanyl-tRNA aminoacylation"/>
    <property type="evidence" value="ECO:0007669"/>
    <property type="project" value="UniProtKB-UniRule"/>
</dbReference>
<dbReference type="InterPro" id="IPR050203">
    <property type="entry name" value="Trp-tRNA_synthetase"/>
</dbReference>
<evidence type="ECO:0000256" key="8">
    <source>
        <dbReference type="HAMAP-Rule" id="MF_00140"/>
    </source>
</evidence>
<proteinExistence type="inferred from homology"/>
<dbReference type="Gene3D" id="1.10.240.10">
    <property type="entry name" value="Tyrosyl-Transfer RNA Synthetase"/>
    <property type="match status" value="1"/>
</dbReference>
<dbReference type="AlphaFoldDB" id="A0AAW9MUW7"/>
<gene>
    <name evidence="8 10" type="primary">trpS</name>
    <name evidence="10" type="ORF">VLK81_05195</name>
</gene>
<comment type="caution">
    <text evidence="10">The sequence shown here is derived from an EMBL/GenBank/DDBJ whole genome shotgun (WGS) entry which is preliminary data.</text>
</comment>